<gene>
    <name evidence="2" type="ORF">GCM10007425_05650</name>
</gene>
<dbReference type="Pfam" id="PF10112">
    <property type="entry name" value="Halogen_Hydrol"/>
    <property type="match status" value="1"/>
</dbReference>
<keyword evidence="1" id="KW-0472">Membrane</keyword>
<comment type="caution">
    <text evidence="2">The sequence shown here is derived from an EMBL/GenBank/DDBJ whole genome shotgun (WGS) entry which is preliminary data.</text>
</comment>
<dbReference type="InterPro" id="IPR018770">
    <property type="entry name" value="ChloroindolylP_hydrolase"/>
</dbReference>
<proteinExistence type="predicted"/>
<dbReference type="AlphaFoldDB" id="A0A917FYI5"/>
<feature type="transmembrane region" description="Helical" evidence="1">
    <location>
        <begin position="12"/>
        <end position="29"/>
    </location>
</feature>
<keyword evidence="1" id="KW-1133">Transmembrane helix</keyword>
<organism evidence="2 3">
    <name type="scientific">Lysinibacillus alkalisoli</name>
    <dbReference type="NCBI Taxonomy" id="1911548"/>
    <lineage>
        <taxon>Bacteria</taxon>
        <taxon>Bacillati</taxon>
        <taxon>Bacillota</taxon>
        <taxon>Bacilli</taxon>
        <taxon>Bacillales</taxon>
        <taxon>Bacillaceae</taxon>
        <taxon>Lysinibacillus</taxon>
    </lineage>
</organism>
<evidence type="ECO:0000256" key="1">
    <source>
        <dbReference type="SAM" id="Phobius"/>
    </source>
</evidence>
<keyword evidence="1" id="KW-0812">Transmembrane</keyword>
<dbReference type="Proteomes" id="UP000616608">
    <property type="component" value="Unassembled WGS sequence"/>
</dbReference>
<accession>A0A917FYI5</accession>
<evidence type="ECO:0000313" key="2">
    <source>
        <dbReference type="EMBL" id="GGG14246.1"/>
    </source>
</evidence>
<dbReference type="EMBL" id="BMJT01000002">
    <property type="protein sequence ID" value="GGG14246.1"/>
    <property type="molecule type" value="Genomic_DNA"/>
</dbReference>
<keyword evidence="3" id="KW-1185">Reference proteome</keyword>
<reference evidence="2" key="2">
    <citation type="submission" date="2020-09" db="EMBL/GenBank/DDBJ databases">
        <authorList>
            <person name="Sun Q."/>
            <person name="Zhou Y."/>
        </authorList>
    </citation>
    <scope>NUCLEOTIDE SEQUENCE</scope>
    <source>
        <strain evidence="2">CGMCC 1.15760</strain>
    </source>
</reference>
<protein>
    <submittedName>
        <fullName evidence="2">5-bromo-4-chloroindolyl phosphate hydrolysis protein</fullName>
    </submittedName>
</protein>
<sequence>MLSIGQGFLRHFINIFSASVLTGGALSTFTLSGWFVIPVFAGIYGITNLTMRSIQKFRKRRHSGLTRVEFKHVDEQLKIANQKIAVLNKYYLQVRSMNSFKQLHEIARVSKNIVKLVRAEPAKFFAAESFFYAHLDSAVTLTEKYSLLSRQPVKDSELTIALADTRETLNDLTELLKLDLKQTIASDIETLHLEIDFAKHSQQKRKKELEWRGDDQ</sequence>
<name>A0A917FYI5_9BACI</name>
<dbReference type="RefSeq" id="WP_188613505.1">
    <property type="nucleotide sequence ID" value="NZ_BMJT01000002.1"/>
</dbReference>
<evidence type="ECO:0000313" key="3">
    <source>
        <dbReference type="Proteomes" id="UP000616608"/>
    </source>
</evidence>
<reference evidence="2" key="1">
    <citation type="journal article" date="2014" name="Int. J. Syst. Evol. Microbiol.">
        <title>Complete genome sequence of Corynebacterium casei LMG S-19264T (=DSM 44701T), isolated from a smear-ripened cheese.</title>
        <authorList>
            <consortium name="US DOE Joint Genome Institute (JGI-PGF)"/>
            <person name="Walter F."/>
            <person name="Albersmeier A."/>
            <person name="Kalinowski J."/>
            <person name="Ruckert C."/>
        </authorList>
    </citation>
    <scope>NUCLEOTIDE SEQUENCE</scope>
    <source>
        <strain evidence="2">CGMCC 1.15760</strain>
    </source>
</reference>
<feature type="transmembrane region" description="Helical" evidence="1">
    <location>
        <begin position="35"/>
        <end position="51"/>
    </location>
</feature>